<feature type="domain" description="Cytochrome c" evidence="5">
    <location>
        <begin position="38"/>
        <end position="144"/>
    </location>
</feature>
<dbReference type="PANTHER" id="PTHR35008">
    <property type="entry name" value="BLL4482 PROTEIN-RELATED"/>
    <property type="match status" value="1"/>
</dbReference>
<accession>A0ABW4EF16</accession>
<dbReference type="Proteomes" id="UP001597186">
    <property type="component" value="Unassembled WGS sequence"/>
</dbReference>
<evidence type="ECO:0000313" key="6">
    <source>
        <dbReference type="EMBL" id="MFD1508734.1"/>
    </source>
</evidence>
<proteinExistence type="predicted"/>
<evidence type="ECO:0000256" key="3">
    <source>
        <dbReference type="ARBA" id="ARBA00023004"/>
    </source>
</evidence>
<dbReference type="InterPro" id="IPR051459">
    <property type="entry name" value="Cytochrome_c-type_DH"/>
</dbReference>
<name>A0ABW4EF16_9RHOB</name>
<dbReference type="PANTHER" id="PTHR35008:SF8">
    <property type="entry name" value="ALCOHOL DEHYDROGENASE CYTOCHROME C SUBUNIT"/>
    <property type="match status" value="1"/>
</dbReference>
<dbReference type="Pfam" id="PF00034">
    <property type="entry name" value="Cytochrom_C"/>
    <property type="match status" value="2"/>
</dbReference>
<dbReference type="PROSITE" id="PS51007">
    <property type="entry name" value="CYTC"/>
    <property type="match status" value="2"/>
</dbReference>
<dbReference type="SUPFAM" id="SSF46626">
    <property type="entry name" value="Cytochrome c"/>
    <property type="match status" value="2"/>
</dbReference>
<dbReference type="EMBL" id="JBHUDD010000037">
    <property type="protein sequence ID" value="MFD1508734.1"/>
    <property type="molecule type" value="Genomic_DNA"/>
</dbReference>
<dbReference type="RefSeq" id="WP_379913643.1">
    <property type="nucleotide sequence ID" value="NZ_JBHUDD010000037.1"/>
</dbReference>
<evidence type="ECO:0000256" key="4">
    <source>
        <dbReference type="PROSITE-ProRule" id="PRU00433"/>
    </source>
</evidence>
<keyword evidence="3 4" id="KW-0408">Iron</keyword>
<sequence>MRFILTTVAVLGLLGLGAAWWITRPDPLPEDALAGVTGDADRGEAVFWAAGCASCHAAPDGDDPLILAGGQAFPSEFGTFHAPNISMDPQHGIGDWSDLDMANAVMRGLSPSGAHYYPAFPYTGYARMQTQDMADLVAFLRTLPADATPSRDHDVGFPFNIRRAVGGWKTLYADPDWVLSDPETEQVERGRYLVEVLAHCGECHTPRNALGGMDRSQWLRGAPNPSGKGRIPGIAPDQLDWSAGEIAYYLESGFTPDYDSAGGSMAKVVSSFARLTAEDRESVAAYLKAL</sequence>
<dbReference type="InterPro" id="IPR009056">
    <property type="entry name" value="Cyt_c-like_dom"/>
</dbReference>
<reference evidence="7" key="1">
    <citation type="journal article" date="2019" name="Int. J. Syst. Evol. Microbiol.">
        <title>The Global Catalogue of Microorganisms (GCM) 10K type strain sequencing project: providing services to taxonomists for standard genome sequencing and annotation.</title>
        <authorList>
            <consortium name="The Broad Institute Genomics Platform"/>
            <consortium name="The Broad Institute Genome Sequencing Center for Infectious Disease"/>
            <person name="Wu L."/>
            <person name="Ma J."/>
        </authorList>
    </citation>
    <scope>NUCLEOTIDE SEQUENCE [LARGE SCALE GENOMIC DNA]</scope>
    <source>
        <strain evidence="7">CGMCC 1.12477</strain>
    </source>
</reference>
<dbReference type="InterPro" id="IPR036909">
    <property type="entry name" value="Cyt_c-like_dom_sf"/>
</dbReference>
<evidence type="ECO:0000313" key="7">
    <source>
        <dbReference type="Proteomes" id="UP001597186"/>
    </source>
</evidence>
<feature type="domain" description="Cytochrome c" evidence="5">
    <location>
        <begin position="185"/>
        <end position="290"/>
    </location>
</feature>
<organism evidence="6 7">
    <name type="scientific">Lacimonas salitolerans</name>
    <dbReference type="NCBI Taxonomy" id="1323750"/>
    <lineage>
        <taxon>Bacteria</taxon>
        <taxon>Pseudomonadati</taxon>
        <taxon>Pseudomonadota</taxon>
        <taxon>Alphaproteobacteria</taxon>
        <taxon>Rhodobacterales</taxon>
        <taxon>Paracoccaceae</taxon>
        <taxon>Lacimonas</taxon>
    </lineage>
</organism>
<gene>
    <name evidence="6" type="ORF">ACFTOW_04900</name>
</gene>
<dbReference type="Gene3D" id="1.10.760.10">
    <property type="entry name" value="Cytochrome c-like domain"/>
    <property type="match status" value="2"/>
</dbReference>
<keyword evidence="1 4" id="KW-0349">Heme</keyword>
<evidence type="ECO:0000256" key="1">
    <source>
        <dbReference type="ARBA" id="ARBA00022617"/>
    </source>
</evidence>
<comment type="caution">
    <text evidence="6">The sequence shown here is derived from an EMBL/GenBank/DDBJ whole genome shotgun (WGS) entry which is preliminary data.</text>
</comment>
<protein>
    <submittedName>
        <fullName evidence="6">C-type cytochrome</fullName>
    </submittedName>
</protein>
<evidence type="ECO:0000256" key="2">
    <source>
        <dbReference type="ARBA" id="ARBA00022723"/>
    </source>
</evidence>
<evidence type="ECO:0000259" key="5">
    <source>
        <dbReference type="PROSITE" id="PS51007"/>
    </source>
</evidence>
<keyword evidence="7" id="KW-1185">Reference proteome</keyword>
<keyword evidence="2 4" id="KW-0479">Metal-binding</keyword>